<reference evidence="3" key="1">
    <citation type="submission" date="2016-10" db="EMBL/GenBank/DDBJ databases">
        <title>Sequence of Gallionella enrichment culture.</title>
        <authorList>
            <person name="Poehlein A."/>
            <person name="Muehling M."/>
            <person name="Daniel R."/>
        </authorList>
    </citation>
    <scope>NUCLEOTIDE SEQUENCE</scope>
</reference>
<dbReference type="SUPFAM" id="SSF51197">
    <property type="entry name" value="Clavaminate synthase-like"/>
    <property type="match status" value="1"/>
</dbReference>
<feature type="domain" description="TauD/TfdA-like" evidence="2">
    <location>
        <begin position="101"/>
        <end position="280"/>
    </location>
</feature>
<dbReference type="AlphaFoldDB" id="A0A1J5TB88"/>
<keyword evidence="3" id="KW-0223">Dioxygenase</keyword>
<name>A0A1J5TB88_9ZZZZ</name>
<organism evidence="3">
    <name type="scientific">mine drainage metagenome</name>
    <dbReference type="NCBI Taxonomy" id="410659"/>
    <lineage>
        <taxon>unclassified sequences</taxon>
        <taxon>metagenomes</taxon>
        <taxon>ecological metagenomes</taxon>
    </lineage>
</organism>
<comment type="caution">
    <text evidence="3">The sequence shown here is derived from an EMBL/GenBank/DDBJ whole genome shotgun (WGS) entry which is preliminary data.</text>
</comment>
<dbReference type="InterPro" id="IPR042098">
    <property type="entry name" value="TauD-like_sf"/>
</dbReference>
<dbReference type="Gene3D" id="3.60.130.10">
    <property type="entry name" value="Clavaminate synthase-like"/>
    <property type="match status" value="1"/>
</dbReference>
<dbReference type="InterPro" id="IPR003819">
    <property type="entry name" value="TauD/TfdA-like"/>
</dbReference>
<evidence type="ECO:0000259" key="2">
    <source>
        <dbReference type="Pfam" id="PF02668"/>
    </source>
</evidence>
<keyword evidence="1" id="KW-0560">Oxidoreductase</keyword>
<gene>
    <name evidence="3" type="ORF">GALL_24140</name>
</gene>
<proteinExistence type="predicted"/>
<evidence type="ECO:0000256" key="1">
    <source>
        <dbReference type="ARBA" id="ARBA00023002"/>
    </source>
</evidence>
<protein>
    <submittedName>
        <fullName evidence="3">Taurine catabolism dioxygenase TauD, TfdA family</fullName>
    </submittedName>
</protein>
<accession>A0A1J5TB88</accession>
<dbReference type="EMBL" id="MLJW01000005">
    <property type="protein sequence ID" value="OIR17387.1"/>
    <property type="molecule type" value="Genomic_DNA"/>
</dbReference>
<dbReference type="Pfam" id="PF02668">
    <property type="entry name" value="TauD"/>
    <property type="match status" value="1"/>
</dbReference>
<dbReference type="GO" id="GO:0051213">
    <property type="term" value="F:dioxygenase activity"/>
    <property type="evidence" value="ECO:0007669"/>
    <property type="project" value="UniProtKB-KW"/>
</dbReference>
<evidence type="ECO:0000313" key="3">
    <source>
        <dbReference type="EMBL" id="OIR17387.1"/>
    </source>
</evidence>
<sequence length="290" mass="33006">MGTPFDLDQAESYQRWREQKLARAPTSTDELIIEVRDPRALTQVEYDAIADRIRRCNMAIYASPVHDADTEIPRLLGQQFGLAHLDANWLAGEDGISEIRVFDNGTRQHYIPYTDRPIKWHTDGYYNPPDRTIRGMVLHCVRSASSGGENHLMDHEMAYLLLRDENPLHIRALMQADAMTIPERVDEGVRSAQSGPVFSLDAAGNLHMRYTARTRSIEWKQDNATVAAVAALERLLATDTPHIFKAHLEPGMGLLCNNVLHDRTAFVDDPTHPPRLLYRARYLDRISLTR</sequence>